<dbReference type="Gene3D" id="3.40.50.720">
    <property type="entry name" value="NAD(P)-binding Rossmann-like Domain"/>
    <property type="match status" value="1"/>
</dbReference>
<dbReference type="InterPro" id="IPR036291">
    <property type="entry name" value="NAD(P)-bd_dom_sf"/>
</dbReference>
<dbReference type="PANTHER" id="PTHR15020">
    <property type="entry name" value="FLAVIN REDUCTASE-RELATED"/>
    <property type="match status" value="1"/>
</dbReference>
<dbReference type="PANTHER" id="PTHR15020:SF50">
    <property type="entry name" value="UPF0659 PROTEIN YMR090W"/>
    <property type="match status" value="1"/>
</dbReference>
<dbReference type="InterPro" id="IPR016040">
    <property type="entry name" value="NAD(P)-bd_dom"/>
</dbReference>
<evidence type="ECO:0000259" key="1">
    <source>
        <dbReference type="Pfam" id="PF13460"/>
    </source>
</evidence>
<dbReference type="EMBL" id="VOPY01000002">
    <property type="protein sequence ID" value="TXC69151.1"/>
    <property type="molecule type" value="Genomic_DNA"/>
</dbReference>
<evidence type="ECO:0000313" key="3">
    <source>
        <dbReference type="Proteomes" id="UP000321129"/>
    </source>
</evidence>
<name>A0A5C6UAA7_9SPHN</name>
<evidence type="ECO:0000313" key="2">
    <source>
        <dbReference type="EMBL" id="TXC69151.1"/>
    </source>
</evidence>
<dbReference type="Proteomes" id="UP000321129">
    <property type="component" value="Unassembled WGS sequence"/>
</dbReference>
<proteinExistence type="predicted"/>
<dbReference type="CDD" id="cd05243">
    <property type="entry name" value="SDR_a5"/>
    <property type="match status" value="1"/>
</dbReference>
<dbReference type="AlphaFoldDB" id="A0A5C6UAA7"/>
<accession>A0A5C6UAA7</accession>
<gene>
    <name evidence="2" type="ORF">FSZ31_09520</name>
</gene>
<reference evidence="2 3" key="1">
    <citation type="submission" date="2019-08" db="EMBL/GenBank/DDBJ databases">
        <title>Sphingorhabdus soil sp. nov., isolated from arctic soil.</title>
        <authorList>
            <person name="Liu Y."/>
        </authorList>
    </citation>
    <scope>NUCLEOTIDE SEQUENCE [LARGE SCALE GENOMIC DNA]</scope>
    <source>
        <strain evidence="2 3">D-2Q-5-6</strain>
    </source>
</reference>
<dbReference type="SUPFAM" id="SSF51735">
    <property type="entry name" value="NAD(P)-binding Rossmann-fold domains"/>
    <property type="match status" value="1"/>
</dbReference>
<comment type="caution">
    <text evidence="2">The sequence shown here is derived from an EMBL/GenBank/DDBJ whole genome shotgun (WGS) entry which is preliminary data.</text>
</comment>
<feature type="domain" description="NAD(P)-binding" evidence="1">
    <location>
        <begin position="12"/>
        <end position="186"/>
    </location>
</feature>
<keyword evidence="3" id="KW-1185">Reference proteome</keyword>
<protein>
    <submittedName>
        <fullName evidence="2">SDR family oxidoreductase</fullName>
    </submittedName>
</protein>
<sequence>MQEANVKILVAGAAGAVGNMLVSDLVEAGHEVTGLVHSQDKISCVEQAGGRAIVADVTAPDTLAQPLSNMDVVIFAAGSGGKAVEAVDRDGAINLIDAAVNEGVDRFVMLSSMSADTPENGPDELKSYLEAKQAADRHLERSGLTYVIVRPAALTDEKGRGHIRVGHDLEAKDAQITRADVAKTLAIVSTATGVKNSTFEIIEGDLTIREAIECIQA</sequence>
<organism evidence="2 3">
    <name type="scientific">Flavisphingopyxis soli</name>
    <dbReference type="NCBI Taxonomy" id="2601267"/>
    <lineage>
        <taxon>Bacteria</taxon>
        <taxon>Pseudomonadati</taxon>
        <taxon>Pseudomonadota</taxon>
        <taxon>Alphaproteobacteria</taxon>
        <taxon>Sphingomonadales</taxon>
        <taxon>Sphingopyxidaceae</taxon>
        <taxon>Flavisphingopyxis</taxon>
    </lineage>
</organism>
<dbReference type="Pfam" id="PF13460">
    <property type="entry name" value="NAD_binding_10"/>
    <property type="match status" value="1"/>
</dbReference>